<organism evidence="3 4">
    <name type="scientific">Streptomyces lonegramiae</name>
    <dbReference type="NCBI Taxonomy" id="3075524"/>
    <lineage>
        <taxon>Bacteria</taxon>
        <taxon>Bacillati</taxon>
        <taxon>Actinomycetota</taxon>
        <taxon>Actinomycetes</taxon>
        <taxon>Kitasatosporales</taxon>
        <taxon>Streptomycetaceae</taxon>
        <taxon>Streptomyces</taxon>
    </lineage>
</organism>
<dbReference type="EMBL" id="JAVRFD010000002">
    <property type="protein sequence ID" value="MDT0542498.1"/>
    <property type="molecule type" value="Genomic_DNA"/>
</dbReference>
<keyword evidence="2" id="KW-0732">Signal</keyword>
<gene>
    <name evidence="3" type="ORF">RND15_07175</name>
</gene>
<dbReference type="PROSITE" id="PS51257">
    <property type="entry name" value="PROKAR_LIPOPROTEIN"/>
    <property type="match status" value="1"/>
</dbReference>
<feature type="chain" id="PRO_5046196149" description="Lipoprotein" evidence="2">
    <location>
        <begin position="29"/>
        <end position="453"/>
    </location>
</feature>
<evidence type="ECO:0008006" key="5">
    <source>
        <dbReference type="Google" id="ProtNLM"/>
    </source>
</evidence>
<accession>A0ABU2X9B1</accession>
<feature type="signal peptide" evidence="2">
    <location>
        <begin position="1"/>
        <end position="28"/>
    </location>
</feature>
<dbReference type="Proteomes" id="UP001180754">
    <property type="component" value="Unassembled WGS sequence"/>
</dbReference>
<keyword evidence="4" id="KW-1185">Reference proteome</keyword>
<name>A0ABU2X9B1_9ACTN</name>
<evidence type="ECO:0000256" key="1">
    <source>
        <dbReference type="SAM" id="MobiDB-lite"/>
    </source>
</evidence>
<evidence type="ECO:0000256" key="2">
    <source>
        <dbReference type="SAM" id="SignalP"/>
    </source>
</evidence>
<evidence type="ECO:0000313" key="4">
    <source>
        <dbReference type="Proteomes" id="UP001180754"/>
    </source>
</evidence>
<comment type="caution">
    <text evidence="3">The sequence shown here is derived from an EMBL/GenBank/DDBJ whole genome shotgun (WGS) entry which is preliminary data.</text>
</comment>
<dbReference type="SUPFAM" id="SSF82171">
    <property type="entry name" value="DPP6 N-terminal domain-like"/>
    <property type="match status" value="1"/>
</dbReference>
<protein>
    <recommendedName>
        <fullName evidence="5">Lipoprotein</fullName>
    </recommendedName>
</protein>
<reference evidence="3" key="1">
    <citation type="submission" date="2024-05" db="EMBL/GenBank/DDBJ databases">
        <title>30 novel species of actinomycetes from the DSMZ collection.</title>
        <authorList>
            <person name="Nouioui I."/>
        </authorList>
    </citation>
    <scope>NUCLEOTIDE SEQUENCE</scope>
    <source>
        <strain evidence="3">DSM 41529</strain>
    </source>
</reference>
<dbReference type="RefSeq" id="WP_311722831.1">
    <property type="nucleotide sequence ID" value="NZ_JAVRFD010000002.1"/>
</dbReference>
<feature type="region of interest" description="Disordered" evidence="1">
    <location>
        <begin position="31"/>
        <end position="70"/>
    </location>
</feature>
<proteinExistence type="predicted"/>
<evidence type="ECO:0000313" key="3">
    <source>
        <dbReference type="EMBL" id="MDT0542498.1"/>
    </source>
</evidence>
<sequence>MSKAYAPGVRGWVAVAAATVLAVGGVTACGASDDPGKGGSGRSGASDGSGRKSGADVTDSAEADSAEAEGSGLAAAMRDLSRVTSATGPVICWDDDDGKGEQVAAFDATFSKRVATYSEEPLLSRLAEIAEEGDADRAFVRSLCGKPQYGKSAADLGVSPVSPDGRRVAVEVVTDEVGALTSSHVGWLDLTTGEFTDITEAAQKGGYSPETHSDGFPGFAPDGSLWFLRDEQVYYSADESGRLTRHPISKACHDERSGNDGFYRPVNSAAVTCPRLIHPSGKFAVSPGKIIDGIDSYDGFDLDLLAPHMDRLDDDTVFGDPTDQMVVRDGDDVRDCDPVAWINADDVLCEEASAFFTVRADASELGGKPDGPLAAEVKAEIAPETDNKILSVALSTDRQYLYIASKEVLDDGDIKLYRAGLTSPGRPEELGPLPQGVGDDFVLRGNFQTGDFQ</sequence>